<sequence>MRALETFPDIPRVDGGVVVLRAACDADAAAMAEGLRDPRVQRYIPGAPADATEQSLRRYIREGVPAYWAGGSAAVFAVADPASDAFLGIAMLTLPRQLPDIGEAVLWLSPAGRGLRRATAALRTLCRFGFEELQLARIEAFTAVSNRAMRLVGSYAGFSTEGVARARLLDPSTGRREDAIFAGMLPGDLQP</sequence>
<dbReference type="RefSeq" id="WP_253794610.1">
    <property type="nucleotide sequence ID" value="NZ_BAAAUB010000048.1"/>
</dbReference>
<proteinExistence type="predicted"/>
<dbReference type="InterPro" id="IPR000182">
    <property type="entry name" value="GNAT_dom"/>
</dbReference>
<dbReference type="EMBL" id="JAMZDX010000001">
    <property type="protein sequence ID" value="MCP2308248.1"/>
    <property type="molecule type" value="Genomic_DNA"/>
</dbReference>
<evidence type="ECO:0000313" key="2">
    <source>
        <dbReference type="EMBL" id="MCP2308248.1"/>
    </source>
</evidence>
<feature type="domain" description="N-acetyltransferase" evidence="1">
    <location>
        <begin position="18"/>
        <end position="187"/>
    </location>
</feature>
<dbReference type="InterPro" id="IPR051908">
    <property type="entry name" value="Ribosomal_N-acetyltransferase"/>
</dbReference>
<dbReference type="PANTHER" id="PTHR43441">
    <property type="entry name" value="RIBOSOMAL-PROTEIN-SERINE ACETYLTRANSFERASE"/>
    <property type="match status" value="1"/>
</dbReference>
<evidence type="ECO:0000259" key="1">
    <source>
        <dbReference type="PROSITE" id="PS51186"/>
    </source>
</evidence>
<dbReference type="PANTHER" id="PTHR43441:SF10">
    <property type="entry name" value="ACETYLTRANSFERASE"/>
    <property type="match status" value="1"/>
</dbReference>
<accession>A0ABT1ITI8</accession>
<organism evidence="2 3">
    <name type="scientific">Kitasatospora paracochleata</name>
    <dbReference type="NCBI Taxonomy" id="58354"/>
    <lineage>
        <taxon>Bacteria</taxon>
        <taxon>Bacillati</taxon>
        <taxon>Actinomycetota</taxon>
        <taxon>Actinomycetes</taxon>
        <taxon>Kitasatosporales</taxon>
        <taxon>Streptomycetaceae</taxon>
        <taxon>Kitasatospora</taxon>
    </lineage>
</organism>
<dbReference type="PROSITE" id="PS51186">
    <property type="entry name" value="GNAT"/>
    <property type="match status" value="1"/>
</dbReference>
<name>A0ABT1ITI8_9ACTN</name>
<dbReference type="SUPFAM" id="SSF55729">
    <property type="entry name" value="Acyl-CoA N-acyltransferases (Nat)"/>
    <property type="match status" value="1"/>
</dbReference>
<dbReference type="Proteomes" id="UP001206483">
    <property type="component" value="Unassembled WGS sequence"/>
</dbReference>
<gene>
    <name evidence="2" type="ORF">FHR36_001340</name>
</gene>
<dbReference type="Gene3D" id="3.40.630.30">
    <property type="match status" value="1"/>
</dbReference>
<keyword evidence="3" id="KW-1185">Reference proteome</keyword>
<reference evidence="2 3" key="1">
    <citation type="submission" date="2022-06" db="EMBL/GenBank/DDBJ databases">
        <title>Sequencing the genomes of 1000 actinobacteria strains.</title>
        <authorList>
            <person name="Klenk H.-P."/>
        </authorList>
    </citation>
    <scope>NUCLEOTIDE SEQUENCE [LARGE SCALE GENOMIC DNA]</scope>
    <source>
        <strain evidence="2 3">DSM 41656</strain>
    </source>
</reference>
<comment type="caution">
    <text evidence="2">The sequence shown here is derived from an EMBL/GenBank/DDBJ whole genome shotgun (WGS) entry which is preliminary data.</text>
</comment>
<protein>
    <submittedName>
        <fullName evidence="2">RimJ/RimL family protein N-acetyltransferase</fullName>
    </submittedName>
</protein>
<dbReference type="InterPro" id="IPR016181">
    <property type="entry name" value="Acyl_CoA_acyltransferase"/>
</dbReference>
<evidence type="ECO:0000313" key="3">
    <source>
        <dbReference type="Proteomes" id="UP001206483"/>
    </source>
</evidence>
<dbReference type="Pfam" id="PF13302">
    <property type="entry name" value="Acetyltransf_3"/>
    <property type="match status" value="1"/>
</dbReference>